<protein>
    <recommendedName>
        <fullName evidence="1">Ubiquitin-like domain-containing protein</fullName>
    </recommendedName>
</protein>
<evidence type="ECO:0000313" key="3">
    <source>
        <dbReference type="Proteomes" id="UP000663866"/>
    </source>
</evidence>
<dbReference type="InterPro" id="IPR000626">
    <property type="entry name" value="Ubiquitin-like_dom"/>
</dbReference>
<dbReference type="SUPFAM" id="SSF54236">
    <property type="entry name" value="Ubiquitin-like"/>
    <property type="match status" value="1"/>
</dbReference>
<dbReference type="InterPro" id="IPR029071">
    <property type="entry name" value="Ubiquitin-like_domsf"/>
</dbReference>
<feature type="domain" description="Ubiquitin-like" evidence="1">
    <location>
        <begin position="16"/>
        <end position="91"/>
    </location>
</feature>
<sequence>MVKLSSDKDDETSLSTRLFVKFLSGKTITLIVDQFTTVLHMKRLIQDIESTPIDQRRIVFAGKQLADDRTISDYSIQNESTLRVVLRYVGRAALSILFNECENINVPKDIPNLKTIILSNVEDKEDDSDSEDDDGDKRDVLKYLLIQEEQIRLSQETQQLLANIEDRKDIDWMDIVAELQTELIKKAIGEDATQDEIQYGLHIFRSAHQLYGRDPEFHNLSLYVRHNRAKQGNLKLGDQAVDVRLLNTNGEFVSLLSHCHPNRPLLILAGSYTRPPFRARVDMITVYIEEAHAIDEWPIGSRICYFQPKCDDDRICIADDFILLIK</sequence>
<dbReference type="EMBL" id="CAJOBG010001902">
    <property type="protein sequence ID" value="CAF3967584.1"/>
    <property type="molecule type" value="Genomic_DNA"/>
</dbReference>
<dbReference type="PROSITE" id="PS50053">
    <property type="entry name" value="UBIQUITIN_2"/>
    <property type="match status" value="1"/>
</dbReference>
<dbReference type="Proteomes" id="UP000663866">
    <property type="component" value="Unassembled WGS sequence"/>
</dbReference>
<dbReference type="InterPro" id="IPR050158">
    <property type="entry name" value="Ubiquitin_ubiquitin-like"/>
</dbReference>
<evidence type="ECO:0000259" key="1">
    <source>
        <dbReference type="PROSITE" id="PS50053"/>
    </source>
</evidence>
<proteinExistence type="predicted"/>
<dbReference type="SMART" id="SM00213">
    <property type="entry name" value="UBQ"/>
    <property type="match status" value="1"/>
</dbReference>
<evidence type="ECO:0000313" key="2">
    <source>
        <dbReference type="EMBL" id="CAF3967584.1"/>
    </source>
</evidence>
<dbReference type="Gene3D" id="3.10.20.90">
    <property type="entry name" value="Phosphatidylinositol 3-kinase Catalytic Subunit, Chain A, domain 1"/>
    <property type="match status" value="1"/>
</dbReference>
<dbReference type="InterPro" id="IPR019956">
    <property type="entry name" value="Ubiquitin_dom"/>
</dbReference>
<dbReference type="AlphaFoldDB" id="A0A819LP58"/>
<accession>A0A819LP58</accession>
<comment type="caution">
    <text evidence="2">The sequence shown here is derived from an EMBL/GenBank/DDBJ whole genome shotgun (WGS) entry which is preliminary data.</text>
</comment>
<keyword evidence="3" id="KW-1185">Reference proteome</keyword>
<gene>
    <name evidence="2" type="ORF">OVN521_LOCUS13177</name>
</gene>
<organism evidence="2 3">
    <name type="scientific">Rotaria magnacalcarata</name>
    <dbReference type="NCBI Taxonomy" id="392030"/>
    <lineage>
        <taxon>Eukaryota</taxon>
        <taxon>Metazoa</taxon>
        <taxon>Spiralia</taxon>
        <taxon>Gnathifera</taxon>
        <taxon>Rotifera</taxon>
        <taxon>Eurotatoria</taxon>
        <taxon>Bdelloidea</taxon>
        <taxon>Philodinida</taxon>
        <taxon>Philodinidae</taxon>
        <taxon>Rotaria</taxon>
    </lineage>
</organism>
<dbReference type="Pfam" id="PF00240">
    <property type="entry name" value="ubiquitin"/>
    <property type="match status" value="1"/>
</dbReference>
<name>A0A819LP58_9BILA</name>
<reference evidence="2" key="1">
    <citation type="submission" date="2021-02" db="EMBL/GenBank/DDBJ databases">
        <authorList>
            <person name="Nowell W R."/>
        </authorList>
    </citation>
    <scope>NUCLEOTIDE SEQUENCE</scope>
</reference>
<dbReference type="Gene3D" id="3.40.30.10">
    <property type="entry name" value="Glutaredoxin"/>
    <property type="match status" value="1"/>
</dbReference>
<dbReference type="PANTHER" id="PTHR10666">
    <property type="entry name" value="UBIQUITIN"/>
    <property type="match status" value="1"/>
</dbReference>
<dbReference type="PRINTS" id="PR00348">
    <property type="entry name" value="UBIQUITIN"/>
</dbReference>